<dbReference type="AlphaFoldDB" id="A0A2N8KW30"/>
<sequence>MKSLMESLYRWLDRQLFRARSFDLDLVQRLVEAAPGQQFYLGGFPAEQLESGVRAYLGSGMALPVEVRHNASSELIYLGQMCLDHRSLSRSVLGVISKLPAAQAMAVRMQETPDSPRAVRPASPRPRSATQLLVQLFQDSIRALSTREQWALAVGNWCSSSRTFAAHQVIKPPPDRFWADPFIAEIEGKRWVFFEELVYAENRGKIAVFELGPDGQCVGESQRVLEAPYHLSYPFMLRDQGRLYMIPESSANRTVDLYVNEGRFKDWTHVKTLVAGDRLADATVIHHDGLWWMFATRGDVGAAMHDELVIYWAATLEGDWTPHAANPVKIDARSSRPAGAMWVAEGCIHRPVQDCSARYGSNIRVQRVVELSPTHFHEEDLGSIARNGTPDALGLHTLSVCGSLGCIDLLMQLPK</sequence>
<dbReference type="InterPro" id="IPR023296">
    <property type="entry name" value="Glyco_hydro_beta-prop_sf"/>
</dbReference>
<keyword evidence="1" id="KW-0858">Xylan degradation</keyword>
<accession>A0A2N8KW30</accession>
<evidence type="ECO:0000313" key="5">
    <source>
        <dbReference type="Proteomes" id="UP000235916"/>
    </source>
</evidence>
<dbReference type="Pfam" id="PF24793">
    <property type="entry name" value="GINT1_N"/>
    <property type="match status" value="1"/>
</dbReference>
<feature type="domain" description="Glucosamine inositolphosphorylceramide transferase 1 N-terminal" evidence="3">
    <location>
        <begin position="172"/>
        <end position="380"/>
    </location>
</feature>
<protein>
    <recommendedName>
        <fullName evidence="3">Glucosamine inositolphosphorylceramide transferase 1 N-terminal domain-containing protein</fullName>
    </recommendedName>
</protein>
<dbReference type="InterPro" id="IPR052176">
    <property type="entry name" value="Glycosyl_Hydrlase_43_Enz"/>
</dbReference>
<organism evidence="4 5">
    <name type="scientific">Kinneretia aquatilis</name>
    <dbReference type="NCBI Taxonomy" id="2070761"/>
    <lineage>
        <taxon>Bacteria</taxon>
        <taxon>Pseudomonadati</taxon>
        <taxon>Pseudomonadota</taxon>
        <taxon>Betaproteobacteria</taxon>
        <taxon>Burkholderiales</taxon>
        <taxon>Sphaerotilaceae</taxon>
        <taxon>Roseateles</taxon>
    </lineage>
</organism>
<name>A0A2N8KW30_9BURK</name>
<evidence type="ECO:0000256" key="1">
    <source>
        <dbReference type="ARBA" id="ARBA00022651"/>
    </source>
</evidence>
<dbReference type="PANTHER" id="PTHR43772">
    <property type="entry name" value="ENDO-1,4-BETA-XYLANASE"/>
    <property type="match status" value="1"/>
</dbReference>
<proteinExistence type="predicted"/>
<dbReference type="PANTHER" id="PTHR43772:SF2">
    <property type="entry name" value="PUTATIVE (AFU_ORTHOLOGUE AFUA_2G04480)-RELATED"/>
    <property type="match status" value="1"/>
</dbReference>
<gene>
    <name evidence="4" type="ORF">C1O66_09025</name>
</gene>
<dbReference type="GO" id="GO:0045493">
    <property type="term" value="P:xylan catabolic process"/>
    <property type="evidence" value="ECO:0007669"/>
    <property type="project" value="UniProtKB-KW"/>
</dbReference>
<comment type="caution">
    <text evidence="4">The sequence shown here is derived from an EMBL/GenBank/DDBJ whole genome shotgun (WGS) entry which is preliminary data.</text>
</comment>
<keyword evidence="5" id="KW-1185">Reference proteome</keyword>
<dbReference type="RefSeq" id="WP_102767569.1">
    <property type="nucleotide sequence ID" value="NZ_POSP01000003.1"/>
</dbReference>
<evidence type="ECO:0000259" key="3">
    <source>
        <dbReference type="Pfam" id="PF24793"/>
    </source>
</evidence>
<evidence type="ECO:0000256" key="2">
    <source>
        <dbReference type="ARBA" id="ARBA00023277"/>
    </source>
</evidence>
<keyword evidence="2" id="KW-0119">Carbohydrate metabolism</keyword>
<dbReference type="Proteomes" id="UP000235916">
    <property type="component" value="Unassembled WGS sequence"/>
</dbReference>
<keyword evidence="1" id="KW-0624">Polysaccharide degradation</keyword>
<dbReference type="EMBL" id="POSP01000003">
    <property type="protein sequence ID" value="PND37650.1"/>
    <property type="molecule type" value="Genomic_DNA"/>
</dbReference>
<evidence type="ECO:0000313" key="4">
    <source>
        <dbReference type="EMBL" id="PND37650.1"/>
    </source>
</evidence>
<dbReference type="SUPFAM" id="SSF75005">
    <property type="entry name" value="Arabinanase/levansucrase/invertase"/>
    <property type="match status" value="1"/>
</dbReference>
<dbReference type="OrthoDB" id="3771157at2"/>
<dbReference type="Gene3D" id="2.115.10.20">
    <property type="entry name" value="Glycosyl hydrolase domain, family 43"/>
    <property type="match status" value="1"/>
</dbReference>
<reference evidence="4 5" key="1">
    <citation type="submission" date="2018-01" db="EMBL/GenBank/DDBJ databases">
        <title>Draft genome sequence of Paucibacter aquatile CR182 isolated from freshwater of the Nakdong River.</title>
        <authorList>
            <person name="Choi A."/>
            <person name="Chung E.J."/>
        </authorList>
    </citation>
    <scope>NUCLEOTIDE SEQUENCE [LARGE SCALE GENOMIC DNA]</scope>
    <source>
        <strain evidence="4 5">CR182</strain>
    </source>
</reference>
<dbReference type="InterPro" id="IPR056442">
    <property type="entry name" value="GINT1_N"/>
</dbReference>